<gene>
    <name evidence="2" type="ORF">JIN87_17860</name>
</gene>
<evidence type="ECO:0000313" key="3">
    <source>
        <dbReference type="Proteomes" id="UP000617628"/>
    </source>
</evidence>
<keyword evidence="3" id="KW-1185">Reference proteome</keyword>
<dbReference type="RefSeq" id="WP_200356966.1">
    <property type="nucleotide sequence ID" value="NZ_JAENIL010000035.1"/>
</dbReference>
<evidence type="ECO:0008006" key="4">
    <source>
        <dbReference type="Google" id="ProtNLM"/>
    </source>
</evidence>
<accession>A0A934VQW0</accession>
<proteinExistence type="predicted"/>
<organism evidence="2 3">
    <name type="scientific">Pelagicoccus mobilis</name>
    <dbReference type="NCBI Taxonomy" id="415221"/>
    <lineage>
        <taxon>Bacteria</taxon>
        <taxon>Pseudomonadati</taxon>
        <taxon>Verrucomicrobiota</taxon>
        <taxon>Opitutia</taxon>
        <taxon>Puniceicoccales</taxon>
        <taxon>Pelagicoccaceae</taxon>
        <taxon>Pelagicoccus</taxon>
    </lineage>
</organism>
<comment type="caution">
    <text evidence="2">The sequence shown here is derived from an EMBL/GenBank/DDBJ whole genome shotgun (WGS) entry which is preliminary data.</text>
</comment>
<dbReference type="EMBL" id="JAENIL010000035">
    <property type="protein sequence ID" value="MBK1878752.1"/>
    <property type="molecule type" value="Genomic_DNA"/>
</dbReference>
<protein>
    <recommendedName>
        <fullName evidence="4">Lipoprotein</fullName>
    </recommendedName>
</protein>
<evidence type="ECO:0000313" key="2">
    <source>
        <dbReference type="EMBL" id="MBK1878752.1"/>
    </source>
</evidence>
<keyword evidence="1" id="KW-0732">Signal</keyword>
<reference evidence="2" key="1">
    <citation type="submission" date="2021-01" db="EMBL/GenBank/DDBJ databases">
        <title>Modified the classification status of verrucomicrobia.</title>
        <authorList>
            <person name="Feng X."/>
        </authorList>
    </citation>
    <scope>NUCLEOTIDE SEQUENCE</scope>
    <source>
        <strain evidence="2">KCTC 13126</strain>
    </source>
</reference>
<evidence type="ECO:0000256" key="1">
    <source>
        <dbReference type="SAM" id="SignalP"/>
    </source>
</evidence>
<feature type="chain" id="PRO_5037875985" description="Lipoprotein" evidence="1">
    <location>
        <begin position="29"/>
        <end position="272"/>
    </location>
</feature>
<name>A0A934VQW0_9BACT</name>
<dbReference type="Proteomes" id="UP000617628">
    <property type="component" value="Unassembled WGS sequence"/>
</dbReference>
<dbReference type="AlphaFoldDB" id="A0A934VQW0"/>
<sequence length="272" mass="29195">MLKKGHFCSLISRILAGLLPVCTVLCLAACTTATKYEKVDSLSSPIIFALKTQSESVTVNLHAVIVTDAPGSWKKRALWDEYVLSITNNRSEAITLNQPVLTDHLGGKIEPGNDPWELEKRSSENWKHYGEQGLSLAIGGMGTVLLADAIAAGATSSLEGALIDAAFSPMIPYLAAVGVVSVQGANYINRREIQAEFTRRSLVLPATIRPGEMVAGCLFFPQTPGPQNLSFAIASDKSDTQLNLKLTETPLGSLHLKPEKVENNENTKAPAP</sequence>
<feature type="signal peptide" evidence="1">
    <location>
        <begin position="1"/>
        <end position="28"/>
    </location>
</feature>